<feature type="compositionally biased region" description="Basic residues" evidence="11">
    <location>
        <begin position="288"/>
        <end position="305"/>
    </location>
</feature>
<keyword evidence="7 10" id="KW-0472">Membrane</keyword>
<keyword evidence="12" id="KW-0012">Acyltransferase</keyword>
<evidence type="ECO:0000256" key="11">
    <source>
        <dbReference type="SAM" id="MobiDB-lite"/>
    </source>
</evidence>
<evidence type="ECO:0000256" key="1">
    <source>
        <dbReference type="ARBA" id="ARBA00022475"/>
    </source>
</evidence>
<dbReference type="OrthoDB" id="9777124at2"/>
<feature type="region of interest" description="Disordered" evidence="11">
    <location>
        <begin position="242"/>
        <end position="305"/>
    </location>
</feature>
<feature type="transmembrane region" description="Helical" evidence="10">
    <location>
        <begin position="70"/>
        <end position="95"/>
    </location>
</feature>
<dbReference type="AlphaFoldDB" id="A0A378LRA4"/>
<evidence type="ECO:0000256" key="10">
    <source>
        <dbReference type="HAMAP-Rule" id="MF_01043"/>
    </source>
</evidence>
<keyword evidence="4 10" id="KW-0812">Transmembrane</keyword>
<dbReference type="GO" id="GO:0043772">
    <property type="term" value="F:acyl-phosphate glycerol-3-phosphate acyltransferase activity"/>
    <property type="evidence" value="ECO:0007669"/>
    <property type="project" value="UniProtKB-UniRule"/>
</dbReference>
<evidence type="ECO:0000256" key="6">
    <source>
        <dbReference type="ARBA" id="ARBA00023098"/>
    </source>
</evidence>
<keyword evidence="1 10" id="KW-1003">Cell membrane</keyword>
<keyword evidence="13" id="KW-1185">Reference proteome</keyword>
<dbReference type="NCBIfam" id="TIGR00023">
    <property type="entry name" value="glycerol-3-phosphate 1-O-acyltransferase PlsY"/>
    <property type="match status" value="1"/>
</dbReference>
<gene>
    <name evidence="10 12" type="primary">plsY</name>
    <name evidence="12" type="ORF">NCTC11532_00543</name>
</gene>
<dbReference type="EMBL" id="UGPB01000001">
    <property type="protein sequence ID" value="STY28372.1"/>
    <property type="molecule type" value="Genomic_DNA"/>
</dbReference>
<evidence type="ECO:0000256" key="4">
    <source>
        <dbReference type="ARBA" id="ARBA00022692"/>
    </source>
</evidence>
<feature type="transmembrane region" description="Helical" evidence="10">
    <location>
        <begin position="107"/>
        <end position="132"/>
    </location>
</feature>
<dbReference type="SMART" id="SM01207">
    <property type="entry name" value="G3P_acyltransf"/>
    <property type="match status" value="1"/>
</dbReference>
<proteinExistence type="inferred from homology"/>
<sequence>MILFIFLVVLAYLMGSICSAVIVCKTCSLPDPRIEGSKNPGATNVLRIAGKQYAAMVMVADLLKGTIPVLIAKLLGASPATVGFTALAAVVGHMYPVFFDFKGGKGVATAIGALLGLHFIVGILVAATWLLVAKFSRYSSLASITAIGFAPFYSLLLIQRLDVFMPLFIMALLIVYKHKDNIVRLIDGKESKIKLKEDVLDAMMEGKAEHHVVPHKKETRPPEAVIEIEEVIVTETIVVEPPTQKTNKATTANKTPKKHSKKVETPEKKTQDRKATAPKTKEKEKPKTKPKAKPKTKAKTKKPTE</sequence>
<dbReference type="HAMAP" id="MF_01043">
    <property type="entry name" value="PlsY"/>
    <property type="match status" value="1"/>
</dbReference>
<reference evidence="12 13" key="1">
    <citation type="submission" date="2018-06" db="EMBL/GenBank/DDBJ databases">
        <authorList>
            <consortium name="Pathogen Informatics"/>
            <person name="Doyle S."/>
        </authorList>
    </citation>
    <scope>NUCLEOTIDE SEQUENCE [LARGE SCALE GENOMIC DNA]</scope>
    <source>
        <strain evidence="12 13">NCTC11532</strain>
    </source>
</reference>
<dbReference type="InterPro" id="IPR003811">
    <property type="entry name" value="G3P_acylTferase_PlsY"/>
</dbReference>
<dbReference type="RefSeq" id="WP_051635426.1">
    <property type="nucleotide sequence ID" value="NZ_CAAAIS010000002.1"/>
</dbReference>
<feature type="compositionally biased region" description="Low complexity" evidence="11">
    <location>
        <begin position="242"/>
        <end position="254"/>
    </location>
</feature>
<keyword evidence="3 10" id="KW-0808">Transferase</keyword>
<evidence type="ECO:0000256" key="8">
    <source>
        <dbReference type="ARBA" id="ARBA00023209"/>
    </source>
</evidence>
<comment type="pathway">
    <text evidence="10">Lipid metabolism; phospholipid metabolism.</text>
</comment>
<evidence type="ECO:0000256" key="5">
    <source>
        <dbReference type="ARBA" id="ARBA00022989"/>
    </source>
</evidence>
<dbReference type="GO" id="GO:0008654">
    <property type="term" value="P:phospholipid biosynthetic process"/>
    <property type="evidence" value="ECO:0007669"/>
    <property type="project" value="UniProtKB-UniRule"/>
</dbReference>
<name>A0A378LRA4_9GAMM</name>
<keyword evidence="8 10" id="KW-0594">Phospholipid biosynthesis</keyword>
<comment type="catalytic activity">
    <reaction evidence="10">
        <text>an acyl phosphate + sn-glycerol 3-phosphate = a 1-acyl-sn-glycero-3-phosphate + phosphate</text>
        <dbReference type="Rhea" id="RHEA:34075"/>
        <dbReference type="ChEBI" id="CHEBI:43474"/>
        <dbReference type="ChEBI" id="CHEBI:57597"/>
        <dbReference type="ChEBI" id="CHEBI:57970"/>
        <dbReference type="ChEBI" id="CHEBI:59918"/>
        <dbReference type="EC" id="2.3.1.275"/>
    </reaction>
</comment>
<dbReference type="UniPathway" id="UPA00085"/>
<evidence type="ECO:0000256" key="2">
    <source>
        <dbReference type="ARBA" id="ARBA00022516"/>
    </source>
</evidence>
<evidence type="ECO:0000256" key="7">
    <source>
        <dbReference type="ARBA" id="ARBA00023136"/>
    </source>
</evidence>
<organism evidence="12 13">
    <name type="scientific">Legionella wadsworthii</name>
    <dbReference type="NCBI Taxonomy" id="28088"/>
    <lineage>
        <taxon>Bacteria</taxon>
        <taxon>Pseudomonadati</taxon>
        <taxon>Pseudomonadota</taxon>
        <taxon>Gammaproteobacteria</taxon>
        <taxon>Legionellales</taxon>
        <taxon>Legionellaceae</taxon>
        <taxon>Legionella</taxon>
    </lineage>
</organism>
<dbReference type="STRING" id="1122170.GCA_000701265_02134"/>
<comment type="caution">
    <text evidence="10">Lacks conserved residue(s) required for the propagation of feature annotation.</text>
</comment>
<keyword evidence="9 10" id="KW-1208">Phospholipid metabolism</keyword>
<dbReference type="Proteomes" id="UP000255297">
    <property type="component" value="Unassembled WGS sequence"/>
</dbReference>
<protein>
    <recommendedName>
        <fullName evidence="10">Glycerol-3-phosphate acyltransferase</fullName>
    </recommendedName>
    <alternativeName>
        <fullName evidence="10">Acyl-PO4 G3P acyltransferase</fullName>
    </alternativeName>
    <alternativeName>
        <fullName evidence="10">Acyl-phosphate--glycerol-3-phosphate acyltransferase</fullName>
    </alternativeName>
    <alternativeName>
        <fullName evidence="10">G3P acyltransferase</fullName>
        <shortName evidence="10">GPAT</shortName>
        <ecNumber evidence="10">2.3.1.275</ecNumber>
    </alternativeName>
    <alternativeName>
        <fullName evidence="10">Lysophosphatidic acid synthase</fullName>
        <shortName evidence="10">LPA synthase</shortName>
    </alternativeName>
</protein>
<comment type="subcellular location">
    <subcellularLocation>
        <location evidence="10">Cell membrane</location>
        <topology evidence="10">Multi-pass membrane protein</topology>
    </subcellularLocation>
</comment>
<comment type="function">
    <text evidence="10">Catalyzes the transfer of an acyl group from acyl-phosphate (acyl-PO(4)) to glycerol-3-phosphate (G3P) to form lysophosphatidic acid (LPA). This enzyme utilizes acyl-phosphate as fatty acyl donor, but not acyl-CoA or acyl-ACP.</text>
</comment>
<evidence type="ECO:0000256" key="3">
    <source>
        <dbReference type="ARBA" id="ARBA00022679"/>
    </source>
</evidence>
<dbReference type="EC" id="2.3.1.275" evidence="10"/>
<feature type="compositionally biased region" description="Basic and acidic residues" evidence="11">
    <location>
        <begin position="262"/>
        <end position="287"/>
    </location>
</feature>
<keyword evidence="6 10" id="KW-0443">Lipid metabolism</keyword>
<keyword evidence="5 10" id="KW-1133">Transmembrane helix</keyword>
<evidence type="ECO:0000313" key="12">
    <source>
        <dbReference type="EMBL" id="STY28372.1"/>
    </source>
</evidence>
<comment type="subunit">
    <text evidence="10">Probably interacts with PlsX.</text>
</comment>
<dbReference type="PANTHER" id="PTHR30309:SF0">
    <property type="entry name" value="GLYCEROL-3-PHOSPHATE ACYLTRANSFERASE-RELATED"/>
    <property type="match status" value="1"/>
</dbReference>
<accession>A0A378LRA4</accession>
<comment type="similarity">
    <text evidence="10">Belongs to the PlsY family.</text>
</comment>
<evidence type="ECO:0000256" key="9">
    <source>
        <dbReference type="ARBA" id="ARBA00023264"/>
    </source>
</evidence>
<dbReference type="Pfam" id="PF02660">
    <property type="entry name" value="G3P_acyltransf"/>
    <property type="match status" value="1"/>
</dbReference>
<dbReference type="PANTHER" id="PTHR30309">
    <property type="entry name" value="INNER MEMBRANE PROTEIN YGIH"/>
    <property type="match status" value="1"/>
</dbReference>
<keyword evidence="2 10" id="KW-0444">Lipid biosynthesis</keyword>
<evidence type="ECO:0000313" key="13">
    <source>
        <dbReference type="Proteomes" id="UP000255297"/>
    </source>
</evidence>
<dbReference type="GO" id="GO:0005886">
    <property type="term" value="C:plasma membrane"/>
    <property type="evidence" value="ECO:0007669"/>
    <property type="project" value="UniProtKB-SubCell"/>
</dbReference>